<keyword evidence="4 7" id="KW-1133">Transmembrane helix</keyword>
<dbReference type="RefSeq" id="WP_151917063.1">
    <property type="nucleotide sequence ID" value="NZ_RQSP01000023.1"/>
</dbReference>
<dbReference type="GO" id="GO:0022857">
    <property type="term" value="F:transmembrane transporter activity"/>
    <property type="evidence" value="ECO:0007669"/>
    <property type="project" value="TreeGrafter"/>
</dbReference>
<feature type="compositionally biased region" description="Low complexity" evidence="6">
    <location>
        <begin position="139"/>
        <end position="169"/>
    </location>
</feature>
<accession>A0A5N5RHW8</accession>
<comment type="subcellular location">
    <subcellularLocation>
        <location evidence="1">Cell membrane</location>
        <topology evidence="1">Multi-pass membrane protein</topology>
    </subcellularLocation>
</comment>
<feature type="region of interest" description="Disordered" evidence="6">
    <location>
        <begin position="129"/>
        <end position="190"/>
    </location>
</feature>
<dbReference type="Pfam" id="PF02687">
    <property type="entry name" value="FtsX"/>
    <property type="match status" value="1"/>
</dbReference>
<dbReference type="OrthoDB" id="9812886at2"/>
<dbReference type="PANTHER" id="PTHR30572:SF9">
    <property type="entry name" value="ABC TRANSPORTER PERMEASE PROTEIN"/>
    <property type="match status" value="1"/>
</dbReference>
<dbReference type="EMBL" id="RQSP01000023">
    <property type="protein sequence ID" value="KAB5606530.1"/>
    <property type="molecule type" value="Genomic_DNA"/>
</dbReference>
<reference evidence="9 10" key="1">
    <citation type="journal article" date="2019" name="Int. J. Syst. Evol. Microbiol.">
        <title>Bifidobacterium jacchi sp. nov., isolated from the faeces of a baby common marmoset (Callithrix jacchus).</title>
        <authorList>
            <person name="Modesto M."/>
            <person name="Watanabe K."/>
            <person name="Arita M."/>
            <person name="Satti M."/>
            <person name="Oki K."/>
            <person name="Sciavilla P."/>
            <person name="Patavino C."/>
            <person name="Camma C."/>
            <person name="Michelini S."/>
            <person name="Sgorbati B."/>
            <person name="Mattarelli P."/>
        </authorList>
    </citation>
    <scope>NUCLEOTIDE SEQUENCE [LARGE SCALE GENOMIC DNA]</scope>
    <source>
        <strain evidence="9 10">MRM 9.3</strain>
    </source>
</reference>
<feature type="compositionally biased region" description="Low complexity" evidence="6">
    <location>
        <begin position="71"/>
        <end position="83"/>
    </location>
</feature>
<sequence length="594" mass="61529">MFVVKNAWRNVIRNKGRNILVAIIVAIIAAAATIGLAIRQAADNARETGLENSTITAQISFDRSKAISEISSQTSDSSSSDSDSSGRPDFDAMRESLEGKQLTLADYEKYAKASSAVKSTYYTQTSSVNETDDFQPVEDSSSSAATSSSDSDSSSTDTNSNTAQPNDGGQQPGGDMGGDQAGGRGGMGGMMQSSGDFSLIGFSSDEAVANAANGTFTMSSGEVFGYDSDSDGDVIISKELADFNGLKVGDTFTVENVSDEDTTYTLTIVGIYENTSDSTGQMGGPMRSTSSDPANAIYTSVSTLAKLGLDSDSTLETTDSNGDTTERAAAQLSYTYVFSGKDDYETFVKDVAKAGLSDDYTVSSTDVEQYESSLVPLDNLSQFALTLLLIVLGVGAVVIVVITLFNVRERKYEVGVLTAIGVKKVKVAAQFTFELLVVTMIGLAIGVAGGAAASVPVSNQLLSAQVAQQESQASSQNAQFGRDMQGPGAPGGASSNDSSSDSADTSNSDSNSDGNTGNAANGGAQTPANGRQQGGPGGMMTRAVDYVSTVNATVNLKVVGQLLLIGLGLTLVAALVAVVFVMRYEPLQILADRS</sequence>
<keyword evidence="3 7" id="KW-0812">Transmembrane</keyword>
<comment type="caution">
    <text evidence="9">The sequence shown here is derived from an EMBL/GenBank/DDBJ whole genome shotgun (WGS) entry which is preliminary data.</text>
</comment>
<organism evidence="9 10">
    <name type="scientific">Bifidobacterium jacchi</name>
    <dbReference type="NCBI Taxonomy" id="2490545"/>
    <lineage>
        <taxon>Bacteria</taxon>
        <taxon>Bacillati</taxon>
        <taxon>Actinomycetota</taxon>
        <taxon>Actinomycetes</taxon>
        <taxon>Bifidobacteriales</taxon>
        <taxon>Bifidobacteriaceae</taxon>
        <taxon>Bifidobacterium</taxon>
    </lineage>
</organism>
<feature type="region of interest" description="Disordered" evidence="6">
    <location>
        <begin position="473"/>
        <end position="537"/>
    </location>
</feature>
<evidence type="ECO:0000256" key="7">
    <source>
        <dbReference type="SAM" id="Phobius"/>
    </source>
</evidence>
<protein>
    <submittedName>
        <fullName evidence="9">ABC transporter permease</fullName>
    </submittedName>
</protein>
<keyword evidence="5 7" id="KW-0472">Membrane</keyword>
<feature type="transmembrane region" description="Helical" evidence="7">
    <location>
        <begin position="562"/>
        <end position="584"/>
    </location>
</feature>
<proteinExistence type="predicted"/>
<keyword evidence="10" id="KW-1185">Reference proteome</keyword>
<feature type="transmembrane region" description="Helical" evidence="7">
    <location>
        <begin position="427"/>
        <end position="453"/>
    </location>
</feature>
<evidence type="ECO:0000313" key="9">
    <source>
        <dbReference type="EMBL" id="KAB5606530.1"/>
    </source>
</evidence>
<feature type="transmembrane region" description="Helical" evidence="7">
    <location>
        <begin position="383"/>
        <end position="407"/>
    </location>
</feature>
<evidence type="ECO:0000256" key="2">
    <source>
        <dbReference type="ARBA" id="ARBA00022475"/>
    </source>
</evidence>
<evidence type="ECO:0000256" key="5">
    <source>
        <dbReference type="ARBA" id="ARBA00023136"/>
    </source>
</evidence>
<evidence type="ECO:0000259" key="8">
    <source>
        <dbReference type="Pfam" id="PF02687"/>
    </source>
</evidence>
<evidence type="ECO:0000256" key="6">
    <source>
        <dbReference type="SAM" id="MobiDB-lite"/>
    </source>
</evidence>
<name>A0A5N5RHW8_9BIFI</name>
<evidence type="ECO:0000313" key="10">
    <source>
        <dbReference type="Proteomes" id="UP000326336"/>
    </source>
</evidence>
<evidence type="ECO:0000256" key="3">
    <source>
        <dbReference type="ARBA" id="ARBA00022692"/>
    </source>
</evidence>
<dbReference type="Proteomes" id="UP000326336">
    <property type="component" value="Unassembled WGS sequence"/>
</dbReference>
<feature type="region of interest" description="Disordered" evidence="6">
    <location>
        <begin position="68"/>
        <end position="91"/>
    </location>
</feature>
<keyword evidence="2" id="KW-1003">Cell membrane</keyword>
<dbReference type="GO" id="GO:0005886">
    <property type="term" value="C:plasma membrane"/>
    <property type="evidence" value="ECO:0007669"/>
    <property type="project" value="UniProtKB-SubCell"/>
</dbReference>
<dbReference type="InterPro" id="IPR003838">
    <property type="entry name" value="ABC3_permease_C"/>
</dbReference>
<feature type="domain" description="ABC3 transporter permease C-terminal" evidence="8">
    <location>
        <begin position="387"/>
        <end position="457"/>
    </location>
</feature>
<evidence type="ECO:0000256" key="4">
    <source>
        <dbReference type="ARBA" id="ARBA00022989"/>
    </source>
</evidence>
<dbReference type="PANTHER" id="PTHR30572">
    <property type="entry name" value="MEMBRANE COMPONENT OF TRANSPORTER-RELATED"/>
    <property type="match status" value="1"/>
</dbReference>
<dbReference type="AlphaFoldDB" id="A0A5N5RHW8"/>
<feature type="compositionally biased region" description="Gly residues" evidence="6">
    <location>
        <begin position="170"/>
        <end position="189"/>
    </location>
</feature>
<feature type="transmembrane region" description="Helical" evidence="7">
    <location>
        <begin position="20"/>
        <end position="38"/>
    </location>
</feature>
<dbReference type="InterPro" id="IPR050250">
    <property type="entry name" value="Macrolide_Exporter_MacB"/>
</dbReference>
<evidence type="ECO:0000256" key="1">
    <source>
        <dbReference type="ARBA" id="ARBA00004651"/>
    </source>
</evidence>
<gene>
    <name evidence="9" type="ORF">EHS19_07040</name>
</gene>
<feature type="compositionally biased region" description="Low complexity" evidence="6">
    <location>
        <begin position="492"/>
        <end position="530"/>
    </location>
</feature>